<accession>A0ACC1N0G8</accession>
<sequence length="845" mass="96039">MLASVAVFVFLVTLLHQLLYSKRSSGESLQDVADIIEACKITEHGSIEPAIPNLIHQIWKDTNLSSYSLQASRDSWDNMFGKENYTVKLWTEADVLDLIQASYPWFLSTYKGYHYDIQRADIARLMVVHNEGGMYADLDAYPRDSSIETISCLQRLGYQAIFAPNSGNRGISNHFFMAEKNSELLLWALHEAKRRAASSSRNFMLPYVEVFWTTGPMMITSVINDYAWQYNQSKMSKTVAVVSDSYVGYAIYHAAGRYWHKSDGRILNYIADHATSIAVRASFAIGFAAMIFFIARNRAQIGAPPFSDALSYSGRGQNAIALSSMLPSEERRPSFATTHRSNNKASNSCRYRAATIRNQRAPPPSLRSSISGSSHSGSSPTNTSSSASSYTIRSSCIPDWKHDFDDIEAGCDPWHEIPRRIPSWRWLWARIFRSKVEYKLRSPESCRDIGYNISNMFPFWRLAMWLLISTAYQLALPFALRMFGWDCAALSVTFGSDHSTTKYLLLWSAAVVGAGAAFLIGQGYFGLRATRERMERVRQTTVTLAYSFLKTTKVDEGRYSQSKMQEYIYQCLALLTAFPVALLHQVRGNTCEPAVTKYCHEVARELKRLRSGETDMGWTPFRTNQTAMAGGHCHKQYRKVEHFFELFSLQLETEFSQRHVRTCLPSMVPQYIIYNLRNHFENIVDAGNLDLQRTPIIRENIDMLALAGRECAVYAGGDVVPVFMLWTIDICCRSLAALVPMRRCDWIVDTSRNEGGVTLSWRMVFTVMVCTGIMMLLGEMWSLWEPFGKSINTFSWSLGIASEIDNMLNEFYEYDVTLLTRKHGYMQPSKQLNRPVGRDCDCDSD</sequence>
<dbReference type="Proteomes" id="UP001143910">
    <property type="component" value="Unassembled WGS sequence"/>
</dbReference>
<comment type="caution">
    <text evidence="1">The sequence shown here is derived from an EMBL/GenBank/DDBJ whole genome shotgun (WGS) entry which is preliminary data.</text>
</comment>
<organism evidence="1 2">
    <name type="scientific">Zarea fungicola</name>
    <dbReference type="NCBI Taxonomy" id="93591"/>
    <lineage>
        <taxon>Eukaryota</taxon>
        <taxon>Fungi</taxon>
        <taxon>Dikarya</taxon>
        <taxon>Ascomycota</taxon>
        <taxon>Pezizomycotina</taxon>
        <taxon>Sordariomycetes</taxon>
        <taxon>Hypocreomycetidae</taxon>
        <taxon>Hypocreales</taxon>
        <taxon>Cordycipitaceae</taxon>
        <taxon>Zarea</taxon>
    </lineage>
</organism>
<protein>
    <submittedName>
        <fullName evidence="1">Uncharacterized protein</fullName>
    </submittedName>
</protein>
<name>A0ACC1N0G8_9HYPO</name>
<proteinExistence type="predicted"/>
<gene>
    <name evidence="1" type="ORF">NQ176_g7256</name>
</gene>
<evidence type="ECO:0000313" key="2">
    <source>
        <dbReference type="Proteomes" id="UP001143910"/>
    </source>
</evidence>
<dbReference type="EMBL" id="JANJQO010001183">
    <property type="protein sequence ID" value="KAJ2972263.1"/>
    <property type="molecule type" value="Genomic_DNA"/>
</dbReference>
<keyword evidence="2" id="KW-1185">Reference proteome</keyword>
<reference evidence="1" key="1">
    <citation type="submission" date="2022-08" db="EMBL/GenBank/DDBJ databases">
        <title>Genome Sequence of Lecanicillium fungicola.</title>
        <authorList>
            <person name="Buettner E."/>
        </authorList>
    </citation>
    <scope>NUCLEOTIDE SEQUENCE</scope>
    <source>
        <strain evidence="1">Babe33</strain>
    </source>
</reference>
<evidence type="ECO:0000313" key="1">
    <source>
        <dbReference type="EMBL" id="KAJ2972263.1"/>
    </source>
</evidence>